<name>A0A2W2EGX9_9ACTN</name>
<keyword evidence="2" id="KW-0378">Hydrolase</keyword>
<dbReference type="SUPFAM" id="SSF53474">
    <property type="entry name" value="alpha/beta-Hydrolases"/>
    <property type="match status" value="1"/>
</dbReference>
<dbReference type="InterPro" id="IPR050471">
    <property type="entry name" value="AB_hydrolase"/>
</dbReference>
<feature type="domain" description="AB hydrolase-1" evidence="1">
    <location>
        <begin position="42"/>
        <end position="284"/>
    </location>
</feature>
<dbReference type="InterPro" id="IPR029058">
    <property type="entry name" value="AB_hydrolase_fold"/>
</dbReference>
<dbReference type="PANTHER" id="PTHR43433">
    <property type="entry name" value="HYDROLASE, ALPHA/BETA FOLD FAMILY PROTEIN"/>
    <property type="match status" value="1"/>
</dbReference>
<gene>
    <name evidence="2" type="ORF">C1J01_21865</name>
</gene>
<evidence type="ECO:0000313" key="3">
    <source>
        <dbReference type="Proteomes" id="UP000249304"/>
    </source>
</evidence>
<dbReference type="Pfam" id="PF00561">
    <property type="entry name" value="Abhydrolase_1"/>
    <property type="match status" value="1"/>
</dbReference>
<keyword evidence="3" id="KW-1185">Reference proteome</keyword>
<proteinExistence type="predicted"/>
<accession>A0A2W2EGX9</accession>
<organism evidence="2 3">
    <name type="scientific">Nonomuraea aridisoli</name>
    <dbReference type="NCBI Taxonomy" id="2070368"/>
    <lineage>
        <taxon>Bacteria</taxon>
        <taxon>Bacillati</taxon>
        <taxon>Actinomycetota</taxon>
        <taxon>Actinomycetes</taxon>
        <taxon>Streptosporangiales</taxon>
        <taxon>Streptosporangiaceae</taxon>
        <taxon>Nonomuraea</taxon>
    </lineage>
</organism>
<evidence type="ECO:0000259" key="1">
    <source>
        <dbReference type="Pfam" id="PF00561"/>
    </source>
</evidence>
<comment type="caution">
    <text evidence="2">The sequence shown here is derived from an EMBL/GenBank/DDBJ whole genome shotgun (WGS) entry which is preliminary data.</text>
</comment>
<dbReference type="PANTHER" id="PTHR43433:SF5">
    <property type="entry name" value="AB HYDROLASE-1 DOMAIN-CONTAINING PROTEIN"/>
    <property type="match status" value="1"/>
</dbReference>
<reference evidence="2 3" key="1">
    <citation type="submission" date="2018-01" db="EMBL/GenBank/DDBJ databases">
        <title>Draft genome sequence of Nonomuraea sp. KC333.</title>
        <authorList>
            <person name="Sahin N."/>
            <person name="Saygin H."/>
            <person name="Ay H."/>
        </authorList>
    </citation>
    <scope>NUCLEOTIDE SEQUENCE [LARGE SCALE GENOMIC DNA]</scope>
    <source>
        <strain evidence="2 3">KC333</strain>
    </source>
</reference>
<dbReference type="Gene3D" id="3.40.50.1820">
    <property type="entry name" value="alpha/beta hydrolase"/>
    <property type="match status" value="1"/>
</dbReference>
<protein>
    <submittedName>
        <fullName evidence="2">Alpha/beta hydrolase</fullName>
    </submittedName>
</protein>
<dbReference type="EMBL" id="POUD01000090">
    <property type="protein sequence ID" value="PZG16129.1"/>
    <property type="molecule type" value="Genomic_DNA"/>
</dbReference>
<sequence>MAISDGQFITSGNLRLWTERFGDPGHPAVLLIMGTSTPGIGWPDELVQTLVAGGRQVIRYDHRDTGRSDCVDFAAHPYTLADMAGDALAVLDAYGVASAHVAGVSLGGAIAQWLAAHRPERVTTLTAIMTGPMGADAGPAWARAMAGEEPDPDDLPPPAPHLLQHFLRAAATPPATREEAVAAGVETWRALNGGVLPFDEQAARRLTEDSHDLTANPAAAANHDLAGRQMTEDRLVPLSAIKAPALVVHGTADPLRPLPHGEALAAAIPHARLERIDGMGHSLLSPGLPGQVAELILRHTA</sequence>
<dbReference type="Proteomes" id="UP000249304">
    <property type="component" value="Unassembled WGS sequence"/>
</dbReference>
<dbReference type="GO" id="GO:0004806">
    <property type="term" value="F:triacylglycerol lipase activity"/>
    <property type="evidence" value="ECO:0007669"/>
    <property type="project" value="TreeGrafter"/>
</dbReference>
<dbReference type="AlphaFoldDB" id="A0A2W2EGX9"/>
<dbReference type="InterPro" id="IPR000073">
    <property type="entry name" value="AB_hydrolase_1"/>
</dbReference>
<dbReference type="GO" id="GO:0046503">
    <property type="term" value="P:glycerolipid catabolic process"/>
    <property type="evidence" value="ECO:0007669"/>
    <property type="project" value="TreeGrafter"/>
</dbReference>
<dbReference type="OrthoDB" id="8957634at2"/>
<evidence type="ECO:0000313" key="2">
    <source>
        <dbReference type="EMBL" id="PZG16129.1"/>
    </source>
</evidence>